<dbReference type="PANTHER" id="PTHR24213:SF9">
    <property type="entry name" value="UNCOORDINATED 115A, ISOFORM B-RELATED"/>
    <property type="match status" value="1"/>
</dbReference>
<dbReference type="InterPro" id="IPR051618">
    <property type="entry name" value="Actin-binding_LIM"/>
</dbReference>
<dbReference type="GO" id="GO:0015629">
    <property type="term" value="C:actin cytoskeleton"/>
    <property type="evidence" value="ECO:0007669"/>
    <property type="project" value="TreeGrafter"/>
</dbReference>
<dbReference type="SUPFAM" id="SSF57716">
    <property type="entry name" value="Glucocorticoid receptor-like (DNA-binding domain)"/>
    <property type="match status" value="1"/>
</dbReference>
<dbReference type="AlphaFoldDB" id="A0A7R9PRZ3"/>
<dbReference type="PANTHER" id="PTHR24213">
    <property type="entry name" value="ACTIN-BINDING LIM PROTEIN"/>
    <property type="match status" value="1"/>
</dbReference>
<evidence type="ECO:0000313" key="1">
    <source>
        <dbReference type="EMBL" id="CAD7610449.1"/>
    </source>
</evidence>
<dbReference type="GO" id="GO:0030032">
    <property type="term" value="P:lamellipodium assembly"/>
    <property type="evidence" value="ECO:0007669"/>
    <property type="project" value="TreeGrafter"/>
</dbReference>
<protein>
    <recommendedName>
        <fullName evidence="2">LIM zinc-binding domain-containing protein</fullName>
    </recommendedName>
</protein>
<gene>
    <name evidence="1" type="ORF">TGEB3V08_LOCUS10733</name>
</gene>
<sequence length="67" mass="7503">MKGKDSSLFILREQNHQADTLGPGSVPSTIRKGKTFCHNCKKKCSGEVLRVQDKYFHIGCFKCQGQS</sequence>
<accession>A0A7R9PRZ3</accession>
<organism evidence="1">
    <name type="scientific">Timema genevievae</name>
    <name type="common">Walking stick</name>
    <dbReference type="NCBI Taxonomy" id="629358"/>
    <lineage>
        <taxon>Eukaryota</taxon>
        <taxon>Metazoa</taxon>
        <taxon>Ecdysozoa</taxon>
        <taxon>Arthropoda</taxon>
        <taxon>Hexapoda</taxon>
        <taxon>Insecta</taxon>
        <taxon>Pterygota</taxon>
        <taxon>Neoptera</taxon>
        <taxon>Polyneoptera</taxon>
        <taxon>Phasmatodea</taxon>
        <taxon>Timematodea</taxon>
        <taxon>Timematoidea</taxon>
        <taxon>Timematidae</taxon>
        <taxon>Timema</taxon>
    </lineage>
</organism>
<dbReference type="GO" id="GO:0051015">
    <property type="term" value="F:actin filament binding"/>
    <property type="evidence" value="ECO:0007669"/>
    <property type="project" value="TreeGrafter"/>
</dbReference>
<dbReference type="Gene3D" id="2.10.110.10">
    <property type="entry name" value="Cysteine Rich Protein"/>
    <property type="match status" value="1"/>
</dbReference>
<reference evidence="1" key="1">
    <citation type="submission" date="2020-11" db="EMBL/GenBank/DDBJ databases">
        <authorList>
            <person name="Tran Van P."/>
        </authorList>
    </citation>
    <scope>NUCLEOTIDE SEQUENCE</scope>
</reference>
<name>A0A7R9PRZ3_TIMGE</name>
<evidence type="ECO:0008006" key="2">
    <source>
        <dbReference type="Google" id="ProtNLM"/>
    </source>
</evidence>
<dbReference type="EMBL" id="OE846784">
    <property type="protein sequence ID" value="CAD7610449.1"/>
    <property type="molecule type" value="Genomic_DNA"/>
</dbReference>
<proteinExistence type="predicted"/>